<keyword evidence="3" id="KW-1185">Reference proteome</keyword>
<dbReference type="CDD" id="cd11743">
    <property type="entry name" value="Cthe_2751_like"/>
    <property type="match status" value="1"/>
</dbReference>
<feature type="domain" description="DUF5071" evidence="1">
    <location>
        <begin position="8"/>
        <end position="125"/>
    </location>
</feature>
<reference evidence="2 3" key="1">
    <citation type="submission" date="2017-03" db="EMBL/GenBank/DDBJ databases">
        <title>Complete genome sequence of Paenibacillus Kribbensis producing bioflocculants.</title>
        <authorList>
            <person name="Lee H.-G."/>
            <person name="Oh H.-M."/>
        </authorList>
    </citation>
    <scope>NUCLEOTIDE SEQUENCE [LARGE SCALE GENOMIC DNA]</scope>
    <source>
        <strain evidence="2 3">AM49</strain>
    </source>
</reference>
<evidence type="ECO:0000259" key="1">
    <source>
        <dbReference type="Pfam" id="PF16804"/>
    </source>
</evidence>
<sequence length="131" mass="15526">MVRSQDFIPRHKSDFNNINQLKRLEKEQIRPIIAELFTWLKDSNWPISSEIRNILFQFDMDLVPDLKKILKSDDSNWKYFILEDFCRYLPNNVIGEIALELEELSMHPSLDDKMEEVDRIAGEILESLNNG</sequence>
<proteinExistence type="predicted"/>
<dbReference type="Pfam" id="PF16804">
    <property type="entry name" value="DUF5071"/>
    <property type="match status" value="1"/>
</dbReference>
<protein>
    <recommendedName>
        <fullName evidence="1">DUF5071 domain-containing protein</fullName>
    </recommendedName>
</protein>
<dbReference type="OrthoDB" id="1846249at2"/>
<dbReference type="InterPro" id="IPR038692">
    <property type="entry name" value="Cthe_2751_sf"/>
</dbReference>
<accession>A0A222WG13</accession>
<dbReference type="Proteomes" id="UP000214666">
    <property type="component" value="Chromosome"/>
</dbReference>
<evidence type="ECO:0000313" key="3">
    <source>
        <dbReference type="Proteomes" id="UP000214666"/>
    </source>
</evidence>
<organism evidence="2 3">
    <name type="scientific">Paenibacillus kribbensis</name>
    <dbReference type="NCBI Taxonomy" id="172713"/>
    <lineage>
        <taxon>Bacteria</taxon>
        <taxon>Bacillati</taxon>
        <taxon>Bacillota</taxon>
        <taxon>Bacilli</taxon>
        <taxon>Bacillales</taxon>
        <taxon>Paenibacillaceae</taxon>
        <taxon>Paenibacillus</taxon>
    </lineage>
</organism>
<evidence type="ECO:0000313" key="2">
    <source>
        <dbReference type="EMBL" id="ASR45360.1"/>
    </source>
</evidence>
<dbReference type="Gene3D" id="1.25.40.750">
    <property type="entry name" value="Domain of unknown function DUF5071"/>
    <property type="match status" value="1"/>
</dbReference>
<dbReference type="EMBL" id="CP020028">
    <property type="protein sequence ID" value="ASR45360.1"/>
    <property type="molecule type" value="Genomic_DNA"/>
</dbReference>
<gene>
    <name evidence="2" type="ORF">B4V02_00870</name>
</gene>
<name>A0A222WG13_9BACL</name>
<dbReference type="RefSeq" id="WP_094153428.1">
    <property type="nucleotide sequence ID" value="NZ_CP020028.1"/>
</dbReference>
<dbReference type="AlphaFoldDB" id="A0A222WG13"/>
<dbReference type="KEGG" id="pkb:B4V02_00870"/>
<dbReference type="InterPro" id="IPR031837">
    <property type="entry name" value="DUF5071"/>
</dbReference>